<keyword evidence="1" id="KW-1133">Transmembrane helix</keyword>
<keyword evidence="1" id="KW-0472">Membrane</keyword>
<dbReference type="AlphaFoldDB" id="A0A4Y2RF89"/>
<accession>A0A4Y2RF89</accession>
<evidence type="ECO:0000313" key="2">
    <source>
        <dbReference type="EMBL" id="GBN73929.1"/>
    </source>
</evidence>
<keyword evidence="3" id="KW-1185">Reference proteome</keyword>
<keyword evidence="1" id="KW-0812">Transmembrane</keyword>
<protein>
    <submittedName>
        <fullName evidence="2">Uncharacterized protein</fullName>
    </submittedName>
</protein>
<dbReference type="Proteomes" id="UP000499080">
    <property type="component" value="Unassembled WGS sequence"/>
</dbReference>
<evidence type="ECO:0000256" key="1">
    <source>
        <dbReference type="SAM" id="Phobius"/>
    </source>
</evidence>
<proteinExistence type="predicted"/>
<comment type="caution">
    <text evidence="2">The sequence shown here is derived from an EMBL/GenBank/DDBJ whole genome shotgun (WGS) entry which is preliminary data.</text>
</comment>
<evidence type="ECO:0000313" key="3">
    <source>
        <dbReference type="Proteomes" id="UP000499080"/>
    </source>
</evidence>
<dbReference type="OrthoDB" id="7118285at2759"/>
<sequence length="97" mass="10782">MAHDCFDMTGLWSQCLRVGFFALVVSGIRPVSLFVVFSDCMISSGIHHVLPMCSSTTTGVDDSGNFVPIYYLTKPLPRERAWQNQRGKKTLLNLTLG</sequence>
<name>A0A4Y2RF89_ARAVE</name>
<reference evidence="2 3" key="1">
    <citation type="journal article" date="2019" name="Sci. Rep.">
        <title>Orb-weaving spider Araneus ventricosus genome elucidates the spidroin gene catalogue.</title>
        <authorList>
            <person name="Kono N."/>
            <person name="Nakamura H."/>
            <person name="Ohtoshi R."/>
            <person name="Moran D.A.P."/>
            <person name="Shinohara A."/>
            <person name="Yoshida Y."/>
            <person name="Fujiwara M."/>
            <person name="Mori M."/>
            <person name="Tomita M."/>
            <person name="Arakawa K."/>
        </authorList>
    </citation>
    <scope>NUCLEOTIDE SEQUENCE [LARGE SCALE GENOMIC DNA]</scope>
</reference>
<dbReference type="EMBL" id="BGPR01016723">
    <property type="protein sequence ID" value="GBN73929.1"/>
    <property type="molecule type" value="Genomic_DNA"/>
</dbReference>
<gene>
    <name evidence="2" type="ORF">AVEN_22492_1</name>
</gene>
<feature type="transmembrane region" description="Helical" evidence="1">
    <location>
        <begin position="20"/>
        <end position="42"/>
    </location>
</feature>
<organism evidence="2 3">
    <name type="scientific">Araneus ventricosus</name>
    <name type="common">Orbweaver spider</name>
    <name type="synonym">Epeira ventricosa</name>
    <dbReference type="NCBI Taxonomy" id="182803"/>
    <lineage>
        <taxon>Eukaryota</taxon>
        <taxon>Metazoa</taxon>
        <taxon>Ecdysozoa</taxon>
        <taxon>Arthropoda</taxon>
        <taxon>Chelicerata</taxon>
        <taxon>Arachnida</taxon>
        <taxon>Araneae</taxon>
        <taxon>Araneomorphae</taxon>
        <taxon>Entelegynae</taxon>
        <taxon>Araneoidea</taxon>
        <taxon>Araneidae</taxon>
        <taxon>Araneus</taxon>
    </lineage>
</organism>